<dbReference type="OrthoDB" id="199812at2759"/>
<dbReference type="AlphaFoldDB" id="F0YDW4"/>
<feature type="region of interest" description="Disordered" evidence="1">
    <location>
        <begin position="280"/>
        <end position="375"/>
    </location>
</feature>
<dbReference type="Gene3D" id="1.10.1280.10">
    <property type="entry name" value="Di-copper center containing domain from catechol oxidase"/>
    <property type="match status" value="1"/>
</dbReference>
<dbReference type="GeneID" id="20225287"/>
<feature type="compositionally biased region" description="Low complexity" evidence="1">
    <location>
        <begin position="529"/>
        <end position="543"/>
    </location>
</feature>
<dbReference type="KEGG" id="aaf:AURANDRAFT_65340"/>
<reference evidence="2 3" key="1">
    <citation type="journal article" date="2011" name="Proc. Natl. Acad. Sci. U.S.A.">
        <title>Niche of harmful alga Aureococcus anophagefferens revealed through ecogenomics.</title>
        <authorList>
            <person name="Gobler C.J."/>
            <person name="Berry D.L."/>
            <person name="Dyhrman S.T."/>
            <person name="Wilhelm S.W."/>
            <person name="Salamov A."/>
            <person name="Lobanov A.V."/>
            <person name="Zhang Y."/>
            <person name="Collier J.L."/>
            <person name="Wurch L.L."/>
            <person name="Kustka A.B."/>
            <person name="Dill B.D."/>
            <person name="Shah M."/>
            <person name="VerBerkmoes N.C."/>
            <person name="Kuo A."/>
            <person name="Terry A."/>
            <person name="Pangilinan J."/>
            <person name="Lindquist E.A."/>
            <person name="Lucas S."/>
            <person name="Paulsen I.T."/>
            <person name="Hattenrath-Lehmann T.K."/>
            <person name="Talmage S.C."/>
            <person name="Walker E.A."/>
            <person name="Koch F."/>
            <person name="Burson A.M."/>
            <person name="Marcoval M.A."/>
            <person name="Tang Y.Z."/>
            <person name="Lecleir G.R."/>
            <person name="Coyne K.J."/>
            <person name="Berg G.M."/>
            <person name="Bertrand E.M."/>
            <person name="Saito M.A."/>
            <person name="Gladyshev V.N."/>
            <person name="Grigoriev I.V."/>
        </authorList>
    </citation>
    <scope>NUCLEOTIDE SEQUENCE [LARGE SCALE GENOMIC DNA]</scope>
    <source>
        <strain evidence="3">CCMP 1984</strain>
    </source>
</reference>
<protein>
    <recommendedName>
        <fullName evidence="4">Tyrosinase copper-binding domain-containing protein</fullName>
    </recommendedName>
</protein>
<feature type="region of interest" description="Disordered" evidence="1">
    <location>
        <begin position="1"/>
        <end position="32"/>
    </location>
</feature>
<sequence>MRASDRLRLLGPSEHGSLRSAPQKYGGRGGEPGGVWSAAGALLGRSKQWYRERRKMDLEIEQSPLESKFSAQLQDLMGQEEQICAMGPDYVQGRAAQQAAATFAKVDELLAVETKRYFETQSRYNQQRWQSLFRRHAQEQSRFHEELDARMRAVAQHVGAAVDAAAPEPADGGDDASWAWPSASSPTAAQQAAARPAPGGDDADADRRFDDAERRMRQGRKRVIQRMRAATAAAWREHELFNLSCAFGLQLARVDAEWAAYESRLKQEVDARLGALDARRTDAAPPEVADHGAAPRQWRDKEKQSRLVHTAPVFEPDAQQDGAMPKIAVSGRDEGGDKRLFSNGSQPRARSPAKGTRPGAPARPAAAPSVADDAERQVAELRKGYAKALDRVEFQKANAKKWIHRQKTRMTIQIDACDPVCRFLASRVAAATESDGSKARQAAAFDARIKAHLGATRAASEAAAAQAAPSAAAPRSAAAPGLGPGLPLQNHAAFPAHDGSGRRRPPTSDAVVRGGGRSQRNPHHLQQLSKSFGGSFPASGAGANPYAKAGGRRPNTSGAPSRGRVRGGFSPIHNAGARKGVDASGLGEASMKATPLRMHRRRAYAAPLLAAVGLAGAAFLGAAYVSGARPAGNLLSLAADATSLRSATDVAPPQPRLIVQSEYEQRLGIPIGDGLYGHVNLVELHVKTRLTLAFPDARTEVNVGSIRWEIGGTDGAEGDLPSGRQVEARFVQLGLHRVAVKSESDVDYHFHVTARYVRREIRDLTDADRTRYLDALAIVYRTPQADGEKLYGSNFKSAAWLVREHLYGAADRSCDHWHDDAGFLNHHVAVTMQLEESLQAVDSKVASHYWDYTVDAVLGKNYSRSVFFDEAWFGDSSPAPEQDHVVNTGRWAYTPVLKGAEARAFSNITNPYGLLRSPWNTNPIPYLMRSKYTMGVEDALYQMPACADFHERFVQLIRLLSAKGVMTFDDTWEYTHITSVLSDTRVVCDWSAVEAEEAATGATNVFAKPECYQNTTCPGHKADDVLPFTGLSWATDVTFTNAQFYTAISPSNTNLPYVYDKLTTWPACVNRTIIPHEWQGTIDTLLDSELH</sequence>
<accession>F0YDW4</accession>
<feature type="compositionally biased region" description="Low complexity" evidence="1">
    <location>
        <begin position="352"/>
        <end position="371"/>
    </location>
</feature>
<evidence type="ECO:0000313" key="3">
    <source>
        <dbReference type="Proteomes" id="UP000002729"/>
    </source>
</evidence>
<dbReference type="RefSeq" id="XP_009038595.1">
    <property type="nucleotide sequence ID" value="XM_009040347.1"/>
</dbReference>
<evidence type="ECO:0000256" key="1">
    <source>
        <dbReference type="SAM" id="MobiDB-lite"/>
    </source>
</evidence>
<feature type="region of interest" description="Disordered" evidence="1">
    <location>
        <begin position="165"/>
        <end position="209"/>
    </location>
</feature>
<dbReference type="InParanoid" id="F0YDW4"/>
<feature type="compositionally biased region" description="Basic and acidic residues" evidence="1">
    <location>
        <begin position="331"/>
        <end position="340"/>
    </location>
</feature>
<dbReference type="Proteomes" id="UP000002729">
    <property type="component" value="Unassembled WGS sequence"/>
</dbReference>
<evidence type="ECO:0008006" key="4">
    <source>
        <dbReference type="Google" id="ProtNLM"/>
    </source>
</evidence>
<dbReference type="SUPFAM" id="SSF48056">
    <property type="entry name" value="Di-copper centre-containing domain"/>
    <property type="match status" value="1"/>
</dbReference>
<organism evidence="3">
    <name type="scientific">Aureococcus anophagefferens</name>
    <name type="common">Harmful bloom alga</name>
    <dbReference type="NCBI Taxonomy" id="44056"/>
    <lineage>
        <taxon>Eukaryota</taxon>
        <taxon>Sar</taxon>
        <taxon>Stramenopiles</taxon>
        <taxon>Ochrophyta</taxon>
        <taxon>Pelagophyceae</taxon>
        <taxon>Pelagomonadales</taxon>
        <taxon>Pelagomonadaceae</taxon>
        <taxon>Aureococcus</taxon>
    </lineage>
</organism>
<feature type="region of interest" description="Disordered" evidence="1">
    <location>
        <begin position="475"/>
        <end position="583"/>
    </location>
</feature>
<dbReference type="InterPro" id="IPR008922">
    <property type="entry name" value="Di-copper_centre_dom_sf"/>
</dbReference>
<proteinExistence type="predicted"/>
<keyword evidence="3" id="KW-1185">Reference proteome</keyword>
<evidence type="ECO:0000313" key="2">
    <source>
        <dbReference type="EMBL" id="EGB06850.1"/>
    </source>
</evidence>
<dbReference type="EMBL" id="GL833133">
    <property type="protein sequence ID" value="EGB06850.1"/>
    <property type="molecule type" value="Genomic_DNA"/>
</dbReference>
<gene>
    <name evidence="2" type="ORF">AURANDRAFT_65340</name>
</gene>
<name>F0YDW4_AURAN</name>
<feature type="compositionally biased region" description="Low complexity" evidence="1">
    <location>
        <begin position="165"/>
        <end position="200"/>
    </location>
</feature>